<reference evidence="2 3" key="2">
    <citation type="submission" date="2017-09" db="EMBL/GenBank/DDBJ databases">
        <title>Bacillus patelloidae sp. nov., isolated from the intestinal tract of a marine limpet.</title>
        <authorList>
            <person name="Liu R."/>
            <person name="Dong C."/>
            <person name="Shao Z."/>
        </authorList>
    </citation>
    <scope>NUCLEOTIDE SEQUENCE [LARGE SCALE GENOMIC DNA]</scope>
    <source>
        <strain evidence="2 3">SA5d-4</strain>
    </source>
</reference>
<feature type="transmembrane region" description="Helical" evidence="1">
    <location>
        <begin position="16"/>
        <end position="34"/>
    </location>
</feature>
<accession>A0A263BW72</accession>
<comment type="caution">
    <text evidence="2">The sequence shown here is derived from an EMBL/GenBank/DDBJ whole genome shotgun (WGS) entry which is preliminary data.</text>
</comment>
<keyword evidence="1" id="KW-0812">Transmembrane</keyword>
<keyword evidence="1" id="KW-1133">Transmembrane helix</keyword>
<name>A0A263BW72_9BACI</name>
<evidence type="ECO:0000256" key="1">
    <source>
        <dbReference type="SAM" id="Phobius"/>
    </source>
</evidence>
<protein>
    <recommendedName>
        <fullName evidence="4">DUF2953 domain-containing protein</fullName>
    </recommendedName>
</protein>
<dbReference type="Proteomes" id="UP000217083">
    <property type="component" value="Unassembled WGS sequence"/>
</dbReference>
<sequence length="235" mass="27039">MLIMETKGVGDCCMPWYLWIASALIIFILIIILTKLNISIYYLHEQDNDHLGITMKAWYGLLSYNVNIPLMKVEENSPSLVFKKEKTERNSDKEKEEKDIKLTPTELLNKLKEAKEFLQKVIGFNKIIKKFLKHVELKKFQWDSHLGTGDASQTAIAVGLLWGVKGSIYGLLSNLLKVQTKPEVSIYPLFQMKTSQTRLQCMISFRIGHAIFAAIRVVKYWKGGKTSWNNIQLKV</sequence>
<organism evidence="2 3">
    <name type="scientific">Lottiidibacillus patelloidae</name>
    <dbReference type="NCBI Taxonomy" id="2670334"/>
    <lineage>
        <taxon>Bacteria</taxon>
        <taxon>Bacillati</taxon>
        <taxon>Bacillota</taxon>
        <taxon>Bacilli</taxon>
        <taxon>Bacillales</taxon>
        <taxon>Bacillaceae</taxon>
        <taxon>Lottiidibacillus</taxon>
    </lineage>
</organism>
<evidence type="ECO:0000313" key="3">
    <source>
        <dbReference type="Proteomes" id="UP000217083"/>
    </source>
</evidence>
<dbReference type="EMBL" id="NPIA01000002">
    <property type="protein sequence ID" value="OZM57989.1"/>
    <property type="molecule type" value="Genomic_DNA"/>
</dbReference>
<dbReference type="InterPro" id="IPR021338">
    <property type="entry name" value="DUF2953"/>
</dbReference>
<dbReference type="Pfam" id="PF11167">
    <property type="entry name" value="DUF2953"/>
    <property type="match status" value="1"/>
</dbReference>
<gene>
    <name evidence="2" type="ORF">CIB95_06430</name>
</gene>
<keyword evidence="1" id="KW-0472">Membrane</keyword>
<dbReference type="AlphaFoldDB" id="A0A263BW72"/>
<evidence type="ECO:0008006" key="4">
    <source>
        <dbReference type="Google" id="ProtNLM"/>
    </source>
</evidence>
<evidence type="ECO:0000313" key="2">
    <source>
        <dbReference type="EMBL" id="OZM57989.1"/>
    </source>
</evidence>
<reference evidence="3" key="1">
    <citation type="submission" date="2017-08" db="EMBL/GenBank/DDBJ databases">
        <authorList>
            <person name="Huang Z."/>
        </authorList>
    </citation>
    <scope>NUCLEOTIDE SEQUENCE [LARGE SCALE GENOMIC DNA]</scope>
    <source>
        <strain evidence="3">SA5d-4</strain>
    </source>
</reference>
<proteinExistence type="predicted"/>
<keyword evidence="3" id="KW-1185">Reference proteome</keyword>